<dbReference type="SUPFAM" id="SSF56112">
    <property type="entry name" value="Protein kinase-like (PK-like)"/>
    <property type="match status" value="1"/>
</dbReference>
<dbReference type="EMBL" id="JARJCN010000021">
    <property type="protein sequence ID" value="KAJ7090930.1"/>
    <property type="molecule type" value="Genomic_DNA"/>
</dbReference>
<dbReference type="AlphaFoldDB" id="A0AAD6U514"/>
<dbReference type="InterPro" id="IPR011009">
    <property type="entry name" value="Kinase-like_dom_sf"/>
</dbReference>
<evidence type="ECO:0000256" key="1">
    <source>
        <dbReference type="SAM" id="SignalP"/>
    </source>
</evidence>
<evidence type="ECO:0000313" key="2">
    <source>
        <dbReference type="EMBL" id="KAJ7090930.1"/>
    </source>
</evidence>
<feature type="signal peptide" evidence="1">
    <location>
        <begin position="1"/>
        <end position="18"/>
    </location>
</feature>
<reference evidence="2" key="1">
    <citation type="submission" date="2023-03" db="EMBL/GenBank/DDBJ databases">
        <title>Massive genome expansion in bonnet fungi (Mycena s.s.) driven by repeated elements and novel gene families across ecological guilds.</title>
        <authorList>
            <consortium name="Lawrence Berkeley National Laboratory"/>
            <person name="Harder C.B."/>
            <person name="Miyauchi S."/>
            <person name="Viragh M."/>
            <person name="Kuo A."/>
            <person name="Thoen E."/>
            <person name="Andreopoulos B."/>
            <person name="Lu D."/>
            <person name="Skrede I."/>
            <person name="Drula E."/>
            <person name="Henrissat B."/>
            <person name="Morin E."/>
            <person name="Kohler A."/>
            <person name="Barry K."/>
            <person name="LaButti K."/>
            <person name="Morin E."/>
            <person name="Salamov A."/>
            <person name="Lipzen A."/>
            <person name="Mereny Z."/>
            <person name="Hegedus B."/>
            <person name="Baldrian P."/>
            <person name="Stursova M."/>
            <person name="Weitz H."/>
            <person name="Taylor A."/>
            <person name="Grigoriev I.V."/>
            <person name="Nagy L.G."/>
            <person name="Martin F."/>
            <person name="Kauserud H."/>
        </authorList>
    </citation>
    <scope>NUCLEOTIDE SEQUENCE</scope>
    <source>
        <strain evidence="2">CBHHK173m</strain>
    </source>
</reference>
<proteinExistence type="predicted"/>
<evidence type="ECO:0008006" key="4">
    <source>
        <dbReference type="Google" id="ProtNLM"/>
    </source>
</evidence>
<dbReference type="Proteomes" id="UP001222325">
    <property type="component" value="Unassembled WGS sequence"/>
</dbReference>
<protein>
    <recommendedName>
        <fullName evidence="4">Protein kinase domain-containing protein</fullName>
    </recommendedName>
</protein>
<feature type="chain" id="PRO_5042114601" description="Protein kinase domain-containing protein" evidence="1">
    <location>
        <begin position="19"/>
        <end position="236"/>
    </location>
</feature>
<evidence type="ECO:0000313" key="3">
    <source>
        <dbReference type="Proteomes" id="UP001222325"/>
    </source>
</evidence>
<sequence length="236" mass="26361">MVTLVLFCTLAALGQVNTYPVPVQVQRVCIPQFPAWVFRPYQGVFWDGAQQEQTEFCKPRKLSLLPLSWLRLEGEVVSSANDVSVARGRLLLFFLAACVVAKIAHGSAATHRLDREFLAYSTLHTWQGVAIPRIFGIYTSTDEKTKVLLMSDAGTTLRDFSDLDPTEKRLLFARLVCLHQGGVLHNDLEPRNVARSKTSGPLIIDFDEASLNHECPGASCWELRRLAHLLQLDASK</sequence>
<keyword evidence="1" id="KW-0732">Signal</keyword>
<organism evidence="2 3">
    <name type="scientific">Mycena belliarum</name>
    <dbReference type="NCBI Taxonomy" id="1033014"/>
    <lineage>
        <taxon>Eukaryota</taxon>
        <taxon>Fungi</taxon>
        <taxon>Dikarya</taxon>
        <taxon>Basidiomycota</taxon>
        <taxon>Agaricomycotina</taxon>
        <taxon>Agaricomycetes</taxon>
        <taxon>Agaricomycetidae</taxon>
        <taxon>Agaricales</taxon>
        <taxon>Marasmiineae</taxon>
        <taxon>Mycenaceae</taxon>
        <taxon>Mycena</taxon>
    </lineage>
</organism>
<name>A0AAD6U514_9AGAR</name>
<accession>A0AAD6U514</accession>
<gene>
    <name evidence="2" type="ORF">B0H15DRAFT_778617</name>
</gene>
<comment type="caution">
    <text evidence="2">The sequence shown here is derived from an EMBL/GenBank/DDBJ whole genome shotgun (WGS) entry which is preliminary data.</text>
</comment>
<keyword evidence="3" id="KW-1185">Reference proteome</keyword>